<feature type="region of interest" description="Disordered" evidence="1">
    <location>
        <begin position="30"/>
        <end position="72"/>
    </location>
</feature>
<gene>
    <name evidence="2" type="ORF">E2C01_072633</name>
</gene>
<name>A0A5B7HYJ9_PORTR</name>
<evidence type="ECO:0000256" key="1">
    <source>
        <dbReference type="SAM" id="MobiDB-lite"/>
    </source>
</evidence>
<dbReference type="Proteomes" id="UP000324222">
    <property type="component" value="Unassembled WGS sequence"/>
</dbReference>
<keyword evidence="3" id="KW-1185">Reference proteome</keyword>
<accession>A0A5B7HYJ9</accession>
<evidence type="ECO:0000313" key="3">
    <source>
        <dbReference type="Proteomes" id="UP000324222"/>
    </source>
</evidence>
<organism evidence="2 3">
    <name type="scientific">Portunus trituberculatus</name>
    <name type="common">Swimming crab</name>
    <name type="synonym">Neptunus trituberculatus</name>
    <dbReference type="NCBI Taxonomy" id="210409"/>
    <lineage>
        <taxon>Eukaryota</taxon>
        <taxon>Metazoa</taxon>
        <taxon>Ecdysozoa</taxon>
        <taxon>Arthropoda</taxon>
        <taxon>Crustacea</taxon>
        <taxon>Multicrustacea</taxon>
        <taxon>Malacostraca</taxon>
        <taxon>Eumalacostraca</taxon>
        <taxon>Eucarida</taxon>
        <taxon>Decapoda</taxon>
        <taxon>Pleocyemata</taxon>
        <taxon>Brachyura</taxon>
        <taxon>Eubrachyura</taxon>
        <taxon>Portunoidea</taxon>
        <taxon>Portunidae</taxon>
        <taxon>Portuninae</taxon>
        <taxon>Portunus</taxon>
    </lineage>
</organism>
<proteinExistence type="predicted"/>
<dbReference type="AlphaFoldDB" id="A0A5B7HYJ9"/>
<evidence type="ECO:0000313" key="2">
    <source>
        <dbReference type="EMBL" id="MPC78151.1"/>
    </source>
</evidence>
<protein>
    <submittedName>
        <fullName evidence="2">Uncharacterized protein</fullName>
    </submittedName>
</protein>
<dbReference type="EMBL" id="VSRR010047711">
    <property type="protein sequence ID" value="MPC78151.1"/>
    <property type="molecule type" value="Genomic_DNA"/>
</dbReference>
<reference evidence="2 3" key="1">
    <citation type="submission" date="2019-05" db="EMBL/GenBank/DDBJ databases">
        <title>Another draft genome of Portunus trituberculatus and its Hox gene families provides insights of decapod evolution.</title>
        <authorList>
            <person name="Jeong J.-H."/>
            <person name="Song I."/>
            <person name="Kim S."/>
            <person name="Choi T."/>
            <person name="Kim D."/>
            <person name="Ryu S."/>
            <person name="Kim W."/>
        </authorList>
    </citation>
    <scope>NUCLEOTIDE SEQUENCE [LARGE SCALE GENOMIC DNA]</scope>
    <source>
        <tissue evidence="2">Muscle</tissue>
    </source>
</reference>
<sequence>MYTSNPPRPPGNRWRRSSCAARHLQGIYITPSIPNPFPAHRPTALRDAGSRLRGRADGAGGRGTDPDVRGEGVPAARQAEVVEGRQCAGPAYQGESACAV</sequence>
<comment type="caution">
    <text evidence="2">The sequence shown here is derived from an EMBL/GenBank/DDBJ whole genome shotgun (WGS) entry which is preliminary data.</text>
</comment>